<name>A0ABY0FHC0_9NEIS</name>
<comment type="caution">
    <text evidence="3">The sequence shown here is derived from an EMBL/GenBank/DDBJ whole genome shotgun (WGS) entry which is preliminary data.</text>
</comment>
<sequence length="180" mass="19565">MRSVFLPIALALSMLVADPAHAMPDPADGERFATERVEVAGLVKHPQSFDVAALEKLPAVTLENVTITGHNGHVMRRIGTLTGVKLSTLLDAAYIKVREPEDVKKMAIVVSASDGYKAVFSWNELFNSPAGDAVVLGYAVDGKAIGKEEGRLMLISAHDKRTGPRHVRWVKRVEVLKITD</sequence>
<evidence type="ECO:0000313" key="3">
    <source>
        <dbReference type="EMBL" id="RXZ44878.1"/>
    </source>
</evidence>
<dbReference type="Proteomes" id="UP000290682">
    <property type="component" value="Unassembled WGS sequence"/>
</dbReference>
<keyword evidence="4" id="KW-1185">Reference proteome</keyword>
<dbReference type="Pfam" id="PF00174">
    <property type="entry name" value="Oxidored_molyb"/>
    <property type="match status" value="1"/>
</dbReference>
<dbReference type="RefSeq" id="WP_129211395.1">
    <property type="nucleotide sequence ID" value="NZ_REGR01000002.1"/>
</dbReference>
<evidence type="ECO:0000259" key="2">
    <source>
        <dbReference type="Pfam" id="PF00174"/>
    </source>
</evidence>
<dbReference type="Gene3D" id="3.90.420.10">
    <property type="entry name" value="Oxidoreductase, molybdopterin-binding domain"/>
    <property type="match status" value="1"/>
</dbReference>
<organism evidence="3 4">
    <name type="scientific">Crenobacter cavernae</name>
    <dbReference type="NCBI Taxonomy" id="2290923"/>
    <lineage>
        <taxon>Bacteria</taxon>
        <taxon>Pseudomonadati</taxon>
        <taxon>Pseudomonadota</taxon>
        <taxon>Betaproteobacteria</taxon>
        <taxon>Neisseriales</taxon>
        <taxon>Neisseriaceae</taxon>
        <taxon>Crenobacter</taxon>
    </lineage>
</organism>
<dbReference type="EMBL" id="REGR01000002">
    <property type="protein sequence ID" value="RXZ44878.1"/>
    <property type="molecule type" value="Genomic_DNA"/>
</dbReference>
<feature type="signal peptide" evidence="1">
    <location>
        <begin position="1"/>
        <end position="22"/>
    </location>
</feature>
<dbReference type="InterPro" id="IPR036374">
    <property type="entry name" value="OxRdtase_Mopterin-bd_sf"/>
</dbReference>
<keyword evidence="1" id="KW-0732">Signal</keyword>
<dbReference type="InterPro" id="IPR000572">
    <property type="entry name" value="OxRdtase_Mopterin-bd_dom"/>
</dbReference>
<reference evidence="3 4" key="1">
    <citation type="submission" date="2018-10" db="EMBL/GenBank/DDBJ databases">
        <title>Draft genome of Fastidiocella sp. strain 375T, a bacterium isolated from a karstic cave dripping water.</title>
        <authorList>
            <person name="Coelho C."/>
            <person name="Verissimo A."/>
            <person name="Tiago I."/>
        </authorList>
    </citation>
    <scope>NUCLEOTIDE SEQUENCE [LARGE SCALE GENOMIC DNA]</scope>
    <source>
        <strain evidence="3 4">CAVE-375</strain>
    </source>
</reference>
<protein>
    <submittedName>
        <fullName evidence="3">Sulfite oxidase-like oxidoreductase</fullName>
    </submittedName>
</protein>
<dbReference type="SUPFAM" id="SSF56524">
    <property type="entry name" value="Oxidoreductase molybdopterin-binding domain"/>
    <property type="match status" value="1"/>
</dbReference>
<proteinExistence type="predicted"/>
<feature type="chain" id="PRO_5046327863" evidence="1">
    <location>
        <begin position="23"/>
        <end position="180"/>
    </location>
</feature>
<feature type="domain" description="Oxidoreductase molybdopterin-binding" evidence="2">
    <location>
        <begin position="35"/>
        <end position="177"/>
    </location>
</feature>
<gene>
    <name evidence="3" type="ORF">EBB06_03010</name>
</gene>
<evidence type="ECO:0000313" key="4">
    <source>
        <dbReference type="Proteomes" id="UP000290682"/>
    </source>
</evidence>
<evidence type="ECO:0000256" key="1">
    <source>
        <dbReference type="SAM" id="SignalP"/>
    </source>
</evidence>
<accession>A0ABY0FHC0</accession>